<dbReference type="InterPro" id="IPR039470">
    <property type="entry name" value="Nuc_deoxyri_tr2"/>
</dbReference>
<dbReference type="AlphaFoldDB" id="A0A1E1KN40"/>
<evidence type="ECO:0000313" key="2">
    <source>
        <dbReference type="Proteomes" id="UP000178129"/>
    </source>
</evidence>
<protein>
    <recommendedName>
        <fullName evidence="3">Nucleoside 2-deoxyribosyltransferase like</fullName>
    </recommendedName>
</protein>
<dbReference type="Gene3D" id="3.40.50.450">
    <property type="match status" value="1"/>
</dbReference>
<gene>
    <name evidence="1" type="ORF">RCO7_08949</name>
</gene>
<dbReference type="InParanoid" id="A0A1E1KN40"/>
<dbReference type="Pfam" id="PF15891">
    <property type="entry name" value="Nuc_deoxyri_tr2"/>
    <property type="match status" value="1"/>
</dbReference>
<reference evidence="2" key="1">
    <citation type="submission" date="2016-03" db="EMBL/GenBank/DDBJ databases">
        <authorList>
            <person name="Ploux O."/>
        </authorList>
    </citation>
    <scope>NUCLEOTIDE SEQUENCE [LARGE SCALE GENOMIC DNA]</scope>
    <source>
        <strain evidence="2">UK7</strain>
    </source>
</reference>
<name>A0A1E1KN40_9HELO</name>
<comment type="caution">
    <text evidence="1">The sequence shown here is derived from an EMBL/GenBank/DDBJ whole genome shotgun (WGS) entry which is preliminary data.</text>
</comment>
<keyword evidence="2" id="KW-1185">Reference proteome</keyword>
<dbReference type="Proteomes" id="UP000178129">
    <property type="component" value="Unassembled WGS sequence"/>
</dbReference>
<organism evidence="1 2">
    <name type="scientific">Rhynchosporium graminicola</name>
    <dbReference type="NCBI Taxonomy" id="2792576"/>
    <lineage>
        <taxon>Eukaryota</taxon>
        <taxon>Fungi</taxon>
        <taxon>Dikarya</taxon>
        <taxon>Ascomycota</taxon>
        <taxon>Pezizomycotina</taxon>
        <taxon>Leotiomycetes</taxon>
        <taxon>Helotiales</taxon>
        <taxon>Ploettnerulaceae</taxon>
        <taxon>Rhynchosporium</taxon>
    </lineage>
</organism>
<accession>A0A1E1KN40</accession>
<sequence>MTSPVLDLVLPRCRIVMAPNAYTKERPTIFLSGSIDRPTATWQSLLIAALSHLPVTILNPHRTDWDSTWREDVDFAPFREQVNWELDAMEAADIVAVYFNPESPAPITLMELGLFAKEKKMVVACPKGYYKRGNVQIVCQRYGVEVVANVAQLADRVVEILGEIGAIKDF</sequence>
<proteinExistence type="predicted"/>
<evidence type="ECO:0000313" key="1">
    <source>
        <dbReference type="EMBL" id="CZS98304.1"/>
    </source>
</evidence>
<evidence type="ECO:0008006" key="3">
    <source>
        <dbReference type="Google" id="ProtNLM"/>
    </source>
</evidence>
<dbReference type="EMBL" id="FJUW01000014">
    <property type="protein sequence ID" value="CZS98304.1"/>
    <property type="molecule type" value="Genomic_DNA"/>
</dbReference>
<dbReference type="SUPFAM" id="SSF52309">
    <property type="entry name" value="N-(deoxy)ribosyltransferase-like"/>
    <property type="match status" value="1"/>
</dbReference>